<dbReference type="AlphaFoldDB" id="A0A2Z7AIM7"/>
<reference evidence="2 3" key="1">
    <citation type="journal article" date="2015" name="Proc. Natl. Acad. Sci. U.S.A.">
        <title>The resurrection genome of Boea hygrometrica: A blueprint for survival of dehydration.</title>
        <authorList>
            <person name="Xiao L."/>
            <person name="Yang G."/>
            <person name="Zhang L."/>
            <person name="Yang X."/>
            <person name="Zhao S."/>
            <person name="Ji Z."/>
            <person name="Zhou Q."/>
            <person name="Hu M."/>
            <person name="Wang Y."/>
            <person name="Chen M."/>
            <person name="Xu Y."/>
            <person name="Jin H."/>
            <person name="Xiao X."/>
            <person name="Hu G."/>
            <person name="Bao F."/>
            <person name="Hu Y."/>
            <person name="Wan P."/>
            <person name="Li L."/>
            <person name="Deng X."/>
            <person name="Kuang T."/>
            <person name="Xiang C."/>
            <person name="Zhu J.K."/>
            <person name="Oliver M.J."/>
            <person name="He Y."/>
        </authorList>
    </citation>
    <scope>NUCLEOTIDE SEQUENCE [LARGE SCALE GENOMIC DNA]</scope>
    <source>
        <strain evidence="3">cv. XS01</strain>
    </source>
</reference>
<keyword evidence="1" id="KW-1133">Transmembrane helix</keyword>
<gene>
    <name evidence="2" type="ORF">F511_08482</name>
</gene>
<evidence type="ECO:0000313" key="2">
    <source>
        <dbReference type="EMBL" id="KZV19054.1"/>
    </source>
</evidence>
<evidence type="ECO:0000256" key="1">
    <source>
        <dbReference type="SAM" id="Phobius"/>
    </source>
</evidence>
<keyword evidence="1" id="KW-0472">Membrane</keyword>
<feature type="transmembrane region" description="Helical" evidence="1">
    <location>
        <begin position="12"/>
        <end position="31"/>
    </location>
</feature>
<keyword evidence="1" id="KW-0812">Transmembrane</keyword>
<name>A0A2Z7AIM7_9LAMI</name>
<sequence length="129" mass="14948">MKGAQLSRFWGRQFSFIMAALVFTTMFFWCWESNPILMGLLSAPEQFATHTSDLYVDDAADSSTMLNSKELLMEEISHSQVLERTEYDKSAESSERKYENKVISFFEKQGMWSCIPPTFISFLAIYYST</sequence>
<protein>
    <submittedName>
        <fullName evidence="2">Protein trichome birefringence-like 14</fullName>
    </submittedName>
</protein>
<keyword evidence="3" id="KW-1185">Reference proteome</keyword>
<dbReference type="EMBL" id="KV017149">
    <property type="protein sequence ID" value="KZV19054.1"/>
    <property type="molecule type" value="Genomic_DNA"/>
</dbReference>
<accession>A0A2Z7AIM7</accession>
<evidence type="ECO:0000313" key="3">
    <source>
        <dbReference type="Proteomes" id="UP000250235"/>
    </source>
</evidence>
<organism evidence="2 3">
    <name type="scientific">Dorcoceras hygrometricum</name>
    <dbReference type="NCBI Taxonomy" id="472368"/>
    <lineage>
        <taxon>Eukaryota</taxon>
        <taxon>Viridiplantae</taxon>
        <taxon>Streptophyta</taxon>
        <taxon>Embryophyta</taxon>
        <taxon>Tracheophyta</taxon>
        <taxon>Spermatophyta</taxon>
        <taxon>Magnoliopsida</taxon>
        <taxon>eudicotyledons</taxon>
        <taxon>Gunneridae</taxon>
        <taxon>Pentapetalae</taxon>
        <taxon>asterids</taxon>
        <taxon>lamiids</taxon>
        <taxon>Lamiales</taxon>
        <taxon>Gesneriaceae</taxon>
        <taxon>Didymocarpoideae</taxon>
        <taxon>Trichosporeae</taxon>
        <taxon>Loxocarpinae</taxon>
        <taxon>Dorcoceras</taxon>
    </lineage>
</organism>
<proteinExistence type="predicted"/>
<dbReference type="Proteomes" id="UP000250235">
    <property type="component" value="Unassembled WGS sequence"/>
</dbReference>